<dbReference type="SMART" id="SM00382">
    <property type="entry name" value="AAA"/>
    <property type="match status" value="1"/>
</dbReference>
<feature type="transmembrane region" description="Helical" evidence="9">
    <location>
        <begin position="209"/>
        <end position="232"/>
    </location>
</feature>
<dbReference type="Gene3D" id="1.20.1560.10">
    <property type="entry name" value="ABC transporter type 1, transmembrane domain"/>
    <property type="match status" value="1"/>
</dbReference>
<dbReference type="GO" id="GO:0005524">
    <property type="term" value="F:ATP binding"/>
    <property type="evidence" value="ECO:0007669"/>
    <property type="project" value="UniProtKB-KW"/>
</dbReference>
<dbReference type="KEGG" id="blag:BLTE_12320"/>
<keyword evidence="4" id="KW-0547">Nucleotide-binding</keyword>
<evidence type="ECO:0000256" key="3">
    <source>
        <dbReference type="ARBA" id="ARBA00022692"/>
    </source>
</evidence>
<dbReference type="GO" id="GO:0030253">
    <property type="term" value="P:protein secretion by the type I secretion system"/>
    <property type="evidence" value="ECO:0007669"/>
    <property type="project" value="InterPro"/>
</dbReference>
<evidence type="ECO:0000256" key="2">
    <source>
        <dbReference type="ARBA" id="ARBA00005417"/>
    </source>
</evidence>
<keyword evidence="12" id="KW-0645">Protease</keyword>
<keyword evidence="3 9" id="KW-0812">Transmembrane</keyword>
<feature type="compositionally biased region" description="Polar residues" evidence="8">
    <location>
        <begin position="10"/>
        <end position="20"/>
    </location>
</feature>
<dbReference type="InterPro" id="IPR027417">
    <property type="entry name" value="P-loop_NTPase"/>
</dbReference>
<dbReference type="InterPro" id="IPR036640">
    <property type="entry name" value="ABC1_TM_sf"/>
</dbReference>
<dbReference type="EMBL" id="AP018907">
    <property type="protein sequence ID" value="BBF92547.1"/>
    <property type="molecule type" value="Genomic_DNA"/>
</dbReference>
<evidence type="ECO:0000256" key="5">
    <source>
        <dbReference type="ARBA" id="ARBA00022840"/>
    </source>
</evidence>
<feature type="transmembrane region" description="Helical" evidence="9">
    <location>
        <begin position="104"/>
        <end position="128"/>
    </location>
</feature>
<dbReference type="NCBIfam" id="TIGR01842">
    <property type="entry name" value="type_I_sec_PrtD"/>
    <property type="match status" value="1"/>
</dbReference>
<evidence type="ECO:0000313" key="12">
    <source>
        <dbReference type="EMBL" id="BBF92547.1"/>
    </source>
</evidence>
<gene>
    <name evidence="12" type="ORF">BLTE_12320</name>
</gene>
<dbReference type="InterPro" id="IPR003593">
    <property type="entry name" value="AAA+_ATPase"/>
</dbReference>
<dbReference type="GO" id="GO:0140359">
    <property type="term" value="F:ABC-type transporter activity"/>
    <property type="evidence" value="ECO:0007669"/>
    <property type="project" value="InterPro"/>
</dbReference>
<evidence type="ECO:0000256" key="9">
    <source>
        <dbReference type="SAM" id="Phobius"/>
    </source>
</evidence>
<comment type="similarity">
    <text evidence="2">Belongs to the ABC transporter superfamily.</text>
</comment>
<keyword evidence="5 12" id="KW-0067">ATP-binding</keyword>
<evidence type="ECO:0000259" key="11">
    <source>
        <dbReference type="PROSITE" id="PS50929"/>
    </source>
</evidence>
<protein>
    <submittedName>
        <fullName evidence="12">Protease/lipase ABC transporter permease/ATP-binding protein</fullName>
    </submittedName>
</protein>
<keyword evidence="7 9" id="KW-0472">Membrane</keyword>
<evidence type="ECO:0000313" key="13">
    <source>
        <dbReference type="Proteomes" id="UP000266934"/>
    </source>
</evidence>
<feature type="domain" description="ABC transmembrane type-1" evidence="11">
    <location>
        <begin position="105"/>
        <end position="381"/>
    </location>
</feature>
<feature type="transmembrane region" description="Helical" evidence="9">
    <location>
        <begin position="140"/>
        <end position="158"/>
    </location>
</feature>
<organism evidence="12 13">
    <name type="scientific">Blastochloris tepida</name>
    <dbReference type="NCBI Taxonomy" id="2233851"/>
    <lineage>
        <taxon>Bacteria</taxon>
        <taxon>Pseudomonadati</taxon>
        <taxon>Pseudomonadota</taxon>
        <taxon>Alphaproteobacteria</taxon>
        <taxon>Hyphomicrobiales</taxon>
        <taxon>Blastochloridaceae</taxon>
        <taxon>Blastochloris</taxon>
    </lineage>
</organism>
<dbReference type="PANTHER" id="PTHR24221:SF248">
    <property type="entry name" value="ABC TRANSPORTER TRANSMEMBRANE REGION"/>
    <property type="match status" value="1"/>
</dbReference>
<dbReference type="InterPro" id="IPR039421">
    <property type="entry name" value="Type_1_exporter"/>
</dbReference>
<dbReference type="GO" id="GO:0005886">
    <property type="term" value="C:plasma membrane"/>
    <property type="evidence" value="ECO:0007669"/>
    <property type="project" value="UniProtKB-SubCell"/>
</dbReference>
<comment type="subcellular location">
    <subcellularLocation>
        <location evidence="1">Cell membrane</location>
        <topology evidence="1">Multi-pass membrane protein</topology>
    </subcellularLocation>
</comment>
<dbReference type="PROSITE" id="PS50929">
    <property type="entry name" value="ABC_TM1F"/>
    <property type="match status" value="1"/>
</dbReference>
<dbReference type="PANTHER" id="PTHR24221">
    <property type="entry name" value="ATP-BINDING CASSETTE SUB-FAMILY B"/>
    <property type="match status" value="1"/>
</dbReference>
<dbReference type="SUPFAM" id="SSF52540">
    <property type="entry name" value="P-loop containing nucleoside triphosphate hydrolases"/>
    <property type="match status" value="1"/>
</dbReference>
<dbReference type="Pfam" id="PF00005">
    <property type="entry name" value="ABC_tran"/>
    <property type="match status" value="1"/>
</dbReference>
<evidence type="ECO:0000256" key="1">
    <source>
        <dbReference type="ARBA" id="ARBA00004651"/>
    </source>
</evidence>
<dbReference type="PROSITE" id="PS00211">
    <property type="entry name" value="ABC_TRANSPORTER_1"/>
    <property type="match status" value="1"/>
</dbReference>
<feature type="region of interest" description="Disordered" evidence="8">
    <location>
        <begin position="1"/>
        <end position="80"/>
    </location>
</feature>
<dbReference type="Gene3D" id="3.40.50.300">
    <property type="entry name" value="P-loop containing nucleotide triphosphate hydrolases"/>
    <property type="match status" value="1"/>
</dbReference>
<dbReference type="InterPro" id="IPR003439">
    <property type="entry name" value="ABC_transporter-like_ATP-bd"/>
</dbReference>
<proteinExistence type="inferred from homology"/>
<feature type="domain" description="ABC transporter" evidence="10">
    <location>
        <begin position="412"/>
        <end position="648"/>
    </location>
</feature>
<evidence type="ECO:0000256" key="8">
    <source>
        <dbReference type="SAM" id="MobiDB-lite"/>
    </source>
</evidence>
<feature type="transmembrane region" description="Helical" evidence="9">
    <location>
        <begin position="238"/>
        <end position="256"/>
    </location>
</feature>
<dbReference type="AlphaFoldDB" id="A0A348FZ14"/>
<dbReference type="Proteomes" id="UP000266934">
    <property type="component" value="Chromosome"/>
</dbReference>
<dbReference type="InterPro" id="IPR017871">
    <property type="entry name" value="ABC_transporter-like_CS"/>
</dbReference>
<keyword evidence="6 9" id="KW-1133">Transmembrane helix</keyword>
<dbReference type="PROSITE" id="PS50893">
    <property type="entry name" value="ABC_TRANSPORTER_2"/>
    <property type="match status" value="1"/>
</dbReference>
<evidence type="ECO:0000259" key="10">
    <source>
        <dbReference type="PROSITE" id="PS50893"/>
    </source>
</evidence>
<keyword evidence="13" id="KW-1185">Reference proteome</keyword>
<dbReference type="RefSeq" id="WP_126398507.1">
    <property type="nucleotide sequence ID" value="NZ_AP018907.1"/>
</dbReference>
<sequence>MKDRPDAQGLPNSGLPNSGSAAAESADTPAGALTLQATAEAERPGLSGSAPGALTADAEQRGEVEGTEAAGAQQPKSPVLQSRWRDQDFRTVLTSGLATCRRNLITVAVFSFFTNLIVLAVPIYLFQISDRVLSSRSTDTLVMLTVVVVAALLLHVFLDMMRRFILMRIAVEAESKLGAPVLSAAAKASQSGSNREYQTLADMQQLRHFITGPVLISMLDAPIAPIYLVAVFLVHPDLGFIVTLTGAALLTIAVINQRLTAVPFSRANAFSTRANLQAEAMARNSQVINAMGMIPEGVAIWGRETAESLKSQVTAQDYNIYMAGLSKFIRLCTQIAILGWGAWLCLNAELTGGMMIAASIVASRALAPIEGTIEGWRGFVQARSAYGRIRSLLQNSPLNFERLRLPHPAGRLTVERILYVPPPNKRVILNGVSFRLEPGESLAIVGNSGAGKSTLAKMLVGSVIPTAGSVRLDSMDLRNWDPRQFGESVGYLPQDVELFPATIKANIARMRTDATDEAIFEAAELADVHEMISHFAHGYETMIGVDGSPLSGGQKQRIGLARAFYGRPRLVVLDEPNSNLDVAGERALANALTRAKDFQITVVAITQRPALLRSVDRILILKDGAVQATGKRDEMLALLAGSNKSNTAAAARPAIDSFAMAET</sequence>
<dbReference type="InterPro" id="IPR010128">
    <property type="entry name" value="ATPase_T1SS_PrtD-like"/>
</dbReference>
<dbReference type="GO" id="GO:0030256">
    <property type="term" value="C:type I protein secretion system complex"/>
    <property type="evidence" value="ECO:0007669"/>
    <property type="project" value="InterPro"/>
</dbReference>
<reference evidence="12 13" key="1">
    <citation type="submission" date="2018-08" db="EMBL/GenBank/DDBJ databases">
        <title>Complete genome sequencing of Blastochloris tepida GI.</title>
        <authorList>
            <person name="Tsukatani Y."/>
            <person name="Mori H."/>
        </authorList>
    </citation>
    <scope>NUCLEOTIDE SEQUENCE [LARGE SCALE GENOMIC DNA]</scope>
    <source>
        <strain evidence="12 13">GI</strain>
    </source>
</reference>
<dbReference type="SUPFAM" id="SSF90123">
    <property type="entry name" value="ABC transporter transmembrane region"/>
    <property type="match status" value="1"/>
</dbReference>
<evidence type="ECO:0000256" key="4">
    <source>
        <dbReference type="ARBA" id="ARBA00022741"/>
    </source>
</evidence>
<evidence type="ECO:0000256" key="6">
    <source>
        <dbReference type="ARBA" id="ARBA00022989"/>
    </source>
</evidence>
<dbReference type="OrthoDB" id="9808328at2"/>
<dbReference type="GO" id="GO:0016887">
    <property type="term" value="F:ATP hydrolysis activity"/>
    <property type="evidence" value="ECO:0007669"/>
    <property type="project" value="InterPro"/>
</dbReference>
<keyword evidence="12" id="KW-0378">Hydrolase</keyword>
<accession>A0A348FZ14</accession>
<name>A0A348FZ14_9HYPH</name>
<evidence type="ECO:0000256" key="7">
    <source>
        <dbReference type="ARBA" id="ARBA00023136"/>
    </source>
</evidence>
<dbReference type="GO" id="GO:0034040">
    <property type="term" value="F:ATPase-coupled lipid transmembrane transporter activity"/>
    <property type="evidence" value="ECO:0007669"/>
    <property type="project" value="TreeGrafter"/>
</dbReference>
<dbReference type="GO" id="GO:0008233">
    <property type="term" value="F:peptidase activity"/>
    <property type="evidence" value="ECO:0007669"/>
    <property type="project" value="UniProtKB-KW"/>
</dbReference>
<dbReference type="InterPro" id="IPR011527">
    <property type="entry name" value="ABC1_TM_dom"/>
</dbReference>
<dbReference type="GO" id="GO:0006508">
    <property type="term" value="P:proteolysis"/>
    <property type="evidence" value="ECO:0007669"/>
    <property type="project" value="UniProtKB-KW"/>
</dbReference>